<reference evidence="1 2" key="1">
    <citation type="journal article" date="2018" name="Sci. Rep.">
        <title>Genomic signatures of local adaptation to the degree of environmental predictability in rotifers.</title>
        <authorList>
            <person name="Franch-Gras L."/>
            <person name="Hahn C."/>
            <person name="Garcia-Roger E.M."/>
            <person name="Carmona M.J."/>
            <person name="Serra M."/>
            <person name="Gomez A."/>
        </authorList>
    </citation>
    <scope>NUCLEOTIDE SEQUENCE [LARGE SCALE GENOMIC DNA]</scope>
    <source>
        <strain evidence="1">HYR1</strain>
    </source>
</reference>
<dbReference type="Gene3D" id="2.60.210.10">
    <property type="entry name" value="Apoptosis, Tumor Necrosis Factor Receptor Associated Protein 2, Chain A"/>
    <property type="match status" value="1"/>
</dbReference>
<evidence type="ECO:0000313" key="1">
    <source>
        <dbReference type="EMBL" id="RNA16747.1"/>
    </source>
</evidence>
<accession>A0A3M7QZF7</accession>
<organism evidence="1 2">
    <name type="scientific">Brachionus plicatilis</name>
    <name type="common">Marine rotifer</name>
    <name type="synonym">Brachionus muelleri</name>
    <dbReference type="NCBI Taxonomy" id="10195"/>
    <lineage>
        <taxon>Eukaryota</taxon>
        <taxon>Metazoa</taxon>
        <taxon>Spiralia</taxon>
        <taxon>Gnathifera</taxon>
        <taxon>Rotifera</taxon>
        <taxon>Eurotatoria</taxon>
        <taxon>Monogononta</taxon>
        <taxon>Pseudotrocha</taxon>
        <taxon>Ploima</taxon>
        <taxon>Brachionidae</taxon>
        <taxon>Brachionus</taxon>
    </lineage>
</organism>
<dbReference type="EMBL" id="REGN01004635">
    <property type="protein sequence ID" value="RNA16747.1"/>
    <property type="molecule type" value="Genomic_DNA"/>
</dbReference>
<keyword evidence="2" id="KW-1185">Reference proteome</keyword>
<name>A0A3M7QZF7_BRAPC</name>
<dbReference type="InterPro" id="IPR008974">
    <property type="entry name" value="TRAF-like"/>
</dbReference>
<evidence type="ECO:0000313" key="2">
    <source>
        <dbReference type="Proteomes" id="UP000276133"/>
    </source>
</evidence>
<sequence>MEKILSEIYSRIEDKDLFKIWRLTRCDLCSKPATKPIFLPCCYSICRSHLPVDKFLAPNHSVASSVTFVCHLCHKSHDIPRNGFVKNPKRRQIQKMKASSPLEYEKFKEWSNFVLAADSELIHFYHSILYPLNEIGFLCDEYGLRVDKQRELVPHKLEKLKQSMINEVLEWRNSCMKKIRTGKMLPVDMDESFMHSLMHINFRSEDLNPLQYQDYAKSLINLCKFEFDMYPKAEAQILDGLMYCRRAHFSSPYRLQSSKKQNNFFDDRIKGIDYESYVFTIQNLKEMIKNDGSLLKMIHFNFLNYKVILETNVTYDAEGKNKFLSFKLKFRDTGPGEEVDMAAQVRLLSNQPTEHFGKSENMTSNLETFEISFDKFMPIEEVLTAKYYKSAKDMIRIDLIIFKRRFMQRVK</sequence>
<comment type="caution">
    <text evidence="1">The sequence shown here is derived from an EMBL/GenBank/DDBJ whole genome shotgun (WGS) entry which is preliminary data.</text>
</comment>
<gene>
    <name evidence="1" type="ORF">BpHYR1_037994</name>
</gene>
<proteinExistence type="predicted"/>
<protein>
    <submittedName>
        <fullName evidence="1">Uncharacterized protein</fullName>
    </submittedName>
</protein>
<dbReference type="Proteomes" id="UP000276133">
    <property type="component" value="Unassembled WGS sequence"/>
</dbReference>
<dbReference type="AlphaFoldDB" id="A0A3M7QZF7"/>